<dbReference type="AlphaFoldDB" id="A0A0D1KHZ1"/>
<dbReference type="InterPro" id="IPR029062">
    <property type="entry name" value="Class_I_gatase-like"/>
</dbReference>
<evidence type="ECO:0000256" key="8">
    <source>
        <dbReference type="ARBA" id="ARBA00047838"/>
    </source>
</evidence>
<evidence type="ECO:0000256" key="5">
    <source>
        <dbReference type="ARBA" id="ARBA00022962"/>
    </source>
</evidence>
<dbReference type="UniPathway" id="UPA00031">
    <property type="reaction ID" value="UER00010"/>
</dbReference>
<feature type="domain" description="Glutamine amidotransferase" evidence="12">
    <location>
        <begin position="4"/>
        <end position="201"/>
    </location>
</feature>
<evidence type="ECO:0000259" key="12">
    <source>
        <dbReference type="Pfam" id="PF00117"/>
    </source>
</evidence>
<evidence type="ECO:0000256" key="6">
    <source>
        <dbReference type="ARBA" id="ARBA00023102"/>
    </source>
</evidence>
<proteinExistence type="inferred from homology"/>
<dbReference type="GO" id="GO:0000107">
    <property type="term" value="F:imidazoleglycerol-phosphate synthase activity"/>
    <property type="evidence" value="ECO:0007669"/>
    <property type="project" value="UniProtKB-UniRule"/>
</dbReference>
<keyword evidence="4 10" id="KW-0378">Hydrolase</keyword>
<evidence type="ECO:0000256" key="7">
    <source>
        <dbReference type="ARBA" id="ARBA00023239"/>
    </source>
</evidence>
<dbReference type="HAMAP" id="MF_00278">
    <property type="entry name" value="HisH"/>
    <property type="match status" value="1"/>
</dbReference>
<dbReference type="GO" id="GO:0016829">
    <property type="term" value="F:lyase activity"/>
    <property type="evidence" value="ECO:0007669"/>
    <property type="project" value="UniProtKB-KW"/>
</dbReference>
<dbReference type="InterPro" id="IPR017926">
    <property type="entry name" value="GATASE"/>
</dbReference>
<dbReference type="Gene3D" id="3.40.50.880">
    <property type="match status" value="1"/>
</dbReference>
<evidence type="ECO:0000313" key="15">
    <source>
        <dbReference type="Proteomes" id="UP000032247"/>
    </source>
</evidence>
<dbReference type="RefSeq" id="WP_043858758.1">
    <property type="nucleotide sequence ID" value="NZ_CP149455.1"/>
</dbReference>
<dbReference type="PROSITE" id="PS51274">
    <property type="entry name" value="GATASE_COBBQ"/>
    <property type="match status" value="1"/>
</dbReference>
<comment type="pathway">
    <text evidence="1 10">Amino-acid biosynthesis; L-histidine biosynthesis; L-histidine from 5-phospho-alpha-D-ribose 1-diphosphate: step 5/9.</text>
</comment>
<dbReference type="InterPro" id="IPR010139">
    <property type="entry name" value="Imidazole-glycPsynth_HisH"/>
</dbReference>
<dbReference type="GO" id="GO:0005737">
    <property type="term" value="C:cytoplasm"/>
    <property type="evidence" value="ECO:0007669"/>
    <property type="project" value="UniProtKB-SubCell"/>
</dbReference>
<keyword evidence="7 10" id="KW-0456">Lyase</keyword>
<dbReference type="SUPFAM" id="SSF52317">
    <property type="entry name" value="Class I glutamine amidotransferase-like"/>
    <property type="match status" value="1"/>
</dbReference>
<organism evidence="13 15">
    <name type="scientific">Bacillus subtilis</name>
    <dbReference type="NCBI Taxonomy" id="1423"/>
    <lineage>
        <taxon>Bacteria</taxon>
        <taxon>Bacillati</taxon>
        <taxon>Bacillota</taxon>
        <taxon>Bacilli</taxon>
        <taxon>Bacillales</taxon>
        <taxon>Bacillaceae</taxon>
        <taxon>Bacillus</taxon>
    </lineage>
</organism>
<evidence type="ECO:0000256" key="10">
    <source>
        <dbReference type="HAMAP-Rule" id="MF_00278"/>
    </source>
</evidence>
<accession>A0A0D1KHZ1</accession>
<evidence type="ECO:0000313" key="13">
    <source>
        <dbReference type="EMBL" id="KIU05777.1"/>
    </source>
</evidence>
<dbReference type="NCBIfam" id="TIGR01855">
    <property type="entry name" value="IMP_synth_hisH"/>
    <property type="match status" value="1"/>
</dbReference>
<dbReference type="CDD" id="cd01748">
    <property type="entry name" value="GATase1_IGP_Synthase"/>
    <property type="match status" value="1"/>
</dbReference>
<dbReference type="Proteomes" id="UP001214898">
    <property type="component" value="Chromosome"/>
</dbReference>
<evidence type="ECO:0000313" key="14">
    <source>
        <dbReference type="EMBL" id="WEY85795.1"/>
    </source>
</evidence>
<comment type="subunit">
    <text evidence="2 10">Heterodimer of HisH and HisF.</text>
</comment>
<dbReference type="PANTHER" id="PTHR42701:SF1">
    <property type="entry name" value="IMIDAZOLE GLYCEROL PHOSPHATE SYNTHASE SUBUNIT HISH"/>
    <property type="match status" value="1"/>
</dbReference>
<dbReference type="GO" id="GO:0004359">
    <property type="term" value="F:glutaminase activity"/>
    <property type="evidence" value="ECO:0007669"/>
    <property type="project" value="UniProtKB-EC"/>
</dbReference>
<dbReference type="PATRIC" id="fig|1423.173.peg.4323"/>
<comment type="subcellular location">
    <subcellularLocation>
        <location evidence="10">Cytoplasm</location>
    </subcellularLocation>
</comment>
<gene>
    <name evidence="10 14" type="primary">hisH</name>
    <name evidence="14" type="ORF">P5633_06450</name>
    <name evidence="13" type="ORF">SC09_contig4orf00680</name>
</gene>
<evidence type="ECO:0000256" key="4">
    <source>
        <dbReference type="ARBA" id="ARBA00022801"/>
    </source>
</evidence>
<reference evidence="13 15" key="1">
    <citation type="submission" date="2014-12" db="EMBL/GenBank/DDBJ databases">
        <title>Comparative genome analysis of Bacillus coagulans HM-08, Clostridium butyricum HM-68, Bacillus subtilis HM-66 and Bacillus licheniformis BL-09.</title>
        <authorList>
            <person name="Zhang H."/>
        </authorList>
    </citation>
    <scope>NUCLEOTIDE SEQUENCE [LARGE SCALE GENOMIC DNA]</scope>
    <source>
        <strain evidence="13 15">HM-66</strain>
    </source>
</reference>
<evidence type="ECO:0000256" key="3">
    <source>
        <dbReference type="ARBA" id="ARBA00022605"/>
    </source>
</evidence>
<evidence type="ECO:0000256" key="1">
    <source>
        <dbReference type="ARBA" id="ARBA00005091"/>
    </source>
</evidence>
<dbReference type="GO" id="GO:0000105">
    <property type="term" value="P:L-histidine biosynthetic process"/>
    <property type="evidence" value="ECO:0007669"/>
    <property type="project" value="UniProtKB-UniRule"/>
</dbReference>
<evidence type="ECO:0000256" key="11">
    <source>
        <dbReference type="PIRSR" id="PIRSR000495-1"/>
    </source>
</evidence>
<comment type="function">
    <text evidence="10">IGPS catalyzes the conversion of PRFAR and glutamine to IGP, AICAR and glutamate. The HisH subunit catalyzes the hydrolysis of glutamine to glutamate and ammonia as part of the synthesis of IGP and AICAR. The resulting ammonia molecule is channeled to the active site of HisF.</text>
</comment>
<feature type="active site" evidence="10 11">
    <location>
        <position position="186"/>
    </location>
</feature>
<dbReference type="EC" id="3.5.1.2" evidence="10"/>
<feature type="active site" description="Nucleophile" evidence="10 11">
    <location>
        <position position="79"/>
    </location>
</feature>
<keyword evidence="6 10" id="KW-0368">Histidine biosynthesis</keyword>
<keyword evidence="10" id="KW-0963">Cytoplasm</keyword>
<dbReference type="PIRSF" id="PIRSF000495">
    <property type="entry name" value="Amidotransf_hisH"/>
    <property type="match status" value="1"/>
</dbReference>
<evidence type="ECO:0000256" key="9">
    <source>
        <dbReference type="ARBA" id="ARBA00049534"/>
    </source>
</evidence>
<reference evidence="14" key="2">
    <citation type="submission" date="2023-03" db="EMBL/GenBank/DDBJ databases">
        <title>Complete genome sequences of 52 Bacillus and Priestia strains isolated from West-African fermentations and 26 reference strains from the DSMZ collection.</title>
        <authorList>
            <person name="Wiedenbein E.S."/>
            <person name="Canoy T.S."/>
            <person name="Hui Y."/>
            <person name="Parkouda C."/>
            <person name="Dawende C."/>
            <person name="Ametefe E."/>
            <person name="Jespersen L."/>
            <person name="Nielsen D.S."/>
        </authorList>
    </citation>
    <scope>NUCLEOTIDE SEQUENCE</scope>
    <source>
        <strain evidence="14">PRO56</strain>
    </source>
</reference>
<comment type="catalytic activity">
    <reaction evidence="9 10">
        <text>L-glutamine + H2O = L-glutamate + NH4(+)</text>
        <dbReference type="Rhea" id="RHEA:15889"/>
        <dbReference type="ChEBI" id="CHEBI:15377"/>
        <dbReference type="ChEBI" id="CHEBI:28938"/>
        <dbReference type="ChEBI" id="CHEBI:29985"/>
        <dbReference type="ChEBI" id="CHEBI:58359"/>
        <dbReference type="EC" id="3.5.1.2"/>
    </reaction>
</comment>
<dbReference type="PROSITE" id="PS51273">
    <property type="entry name" value="GATASE_TYPE_1"/>
    <property type="match status" value="1"/>
</dbReference>
<sequence>MIGVIDYGMGNLYSVSKALERVGVPYFVSEKPEELKEADAFILPGVGSFGDAMDNLRYTKLDQLIHDMVSEGRLLLGICLGMQLLFEESEENGTALGLGLLKGKAVRLKAEDEKGNKLKVPHMGWNRLSFHNESPLLTKTEQGYAYFVHSYYIDGMEENALLASADYGVRVPAVVGKRNVFGAQFHPEKSSTVGMSILTQFTKMAAEQKVKK</sequence>
<dbReference type="PANTHER" id="PTHR42701">
    <property type="entry name" value="IMIDAZOLE GLYCEROL PHOSPHATE SYNTHASE SUBUNIT HISH"/>
    <property type="match status" value="1"/>
</dbReference>
<dbReference type="Proteomes" id="UP000032247">
    <property type="component" value="Unassembled WGS sequence"/>
</dbReference>
<dbReference type="STRING" id="483913.AN935_17555"/>
<keyword evidence="5 10" id="KW-0315">Glutamine amidotransferase</keyword>
<keyword evidence="3 10" id="KW-0028">Amino-acid biosynthesis</keyword>
<protein>
    <recommendedName>
        <fullName evidence="10">Imidazole glycerol phosphate synthase subunit HisH</fullName>
        <ecNumber evidence="10">4.3.2.10</ecNumber>
    </recommendedName>
    <alternativeName>
        <fullName evidence="10">IGP synthase glutaminase subunit</fullName>
        <ecNumber evidence="10">3.5.1.2</ecNumber>
    </alternativeName>
    <alternativeName>
        <fullName evidence="10">IGP synthase subunit HisH</fullName>
    </alternativeName>
    <alternativeName>
        <fullName evidence="10">ImGP synthase subunit HisH</fullName>
        <shortName evidence="10">IGPS subunit HisH</shortName>
    </alternativeName>
</protein>
<evidence type="ECO:0000256" key="2">
    <source>
        <dbReference type="ARBA" id="ARBA00011152"/>
    </source>
</evidence>
<name>A0A0D1KHZ1_BACIU</name>
<dbReference type="Pfam" id="PF00117">
    <property type="entry name" value="GATase"/>
    <property type="match status" value="1"/>
</dbReference>
<dbReference type="EMBL" id="CP120576">
    <property type="protein sequence ID" value="WEY85795.1"/>
    <property type="molecule type" value="Genomic_DNA"/>
</dbReference>
<comment type="catalytic activity">
    <reaction evidence="8 10">
        <text>5-[(5-phospho-1-deoxy-D-ribulos-1-ylimino)methylamino]-1-(5-phospho-beta-D-ribosyl)imidazole-4-carboxamide + L-glutamine = D-erythro-1-(imidazol-4-yl)glycerol 3-phosphate + 5-amino-1-(5-phospho-beta-D-ribosyl)imidazole-4-carboxamide + L-glutamate + H(+)</text>
        <dbReference type="Rhea" id="RHEA:24793"/>
        <dbReference type="ChEBI" id="CHEBI:15378"/>
        <dbReference type="ChEBI" id="CHEBI:29985"/>
        <dbReference type="ChEBI" id="CHEBI:58278"/>
        <dbReference type="ChEBI" id="CHEBI:58359"/>
        <dbReference type="ChEBI" id="CHEBI:58475"/>
        <dbReference type="ChEBI" id="CHEBI:58525"/>
        <dbReference type="EC" id="4.3.2.10"/>
    </reaction>
</comment>
<dbReference type="EMBL" id="JXBC01000013">
    <property type="protein sequence ID" value="KIU05777.1"/>
    <property type="molecule type" value="Genomic_DNA"/>
</dbReference>
<dbReference type="EC" id="4.3.2.10" evidence="10"/>
<feature type="active site" evidence="10 11">
    <location>
        <position position="188"/>
    </location>
</feature>